<evidence type="ECO:0000313" key="15">
    <source>
        <dbReference type="EMBL" id="TQJ06897.1"/>
    </source>
</evidence>
<reference evidence="15 16" key="1">
    <citation type="submission" date="2019-06" db="EMBL/GenBank/DDBJ databases">
        <title>Sequencing the genomes of 1000 actinobacteria strains.</title>
        <authorList>
            <person name="Klenk H.-P."/>
        </authorList>
    </citation>
    <scope>NUCLEOTIDE SEQUENCE [LARGE SCALE GENOMIC DNA]</scope>
    <source>
        <strain evidence="15 16">DSM 17305</strain>
    </source>
</reference>
<comment type="similarity">
    <text evidence="4">Belongs to the 3-hydroxyacyl-CoA dehydrogenase family.</text>
</comment>
<sequence length="720" mass="76720">MNGVNGMNSMVEWKNDAGVVTLTLNDPSASANTMNDAYVEAMGRTVDRLVAEKALLKGVIVTSAKSTFFAGGDLRMLSRIQPSDAAQVFETIELVKKQLRTLETLGVPVVAAMNGSALGGGLEIALACHHRIVADDNRIELGVPEVTLGLLPGGGGVTRTVRMLGLQDALMKVLLQGQRMKPSHALSVGIVDEVVPAGELLDAARRWITAYDGDAKQPWDRDGYKIPGGTPASPKLAAFLPAFPANLRKQLKGAPYPAPRAIMSAAVEGSQVDFETASRIESRYFVSLATGQIAKNMIQAFFFDLQSINVGGSRPADVPAYRARKVGVLGAGMMGAGIAYVCAKAGIEVVLKDVSLDAAARGKEYSEKLLAKQVAKGRTTPAEVEKFLSRITPTGDPNDLAGCDLVIEAVFEDGELKQKVFAEIAGVVEPDALLCSNTSTLPITSLADGIDRPDDFVGMHFFSPVDRMPLVELIVGAKTSDRAIAQAYDVVRQLKKTPIVVNDSRGFFTSRVFGTLVMEGAAMVAEGIDPVMIERAATLAGFPAPPLAMLDEVTLTLPQKIRDAARAAGDSAGAFDEHPGMAVADRLVNEFGRRGKAAGAGFYDYPADGSKRLWPGLWEHFPQRAGVPLIDLQERMLFAMALETVKCLDEGVLRSVPDANIGSIFGIGFPPLHGGALQYVNAYGLTAFVARSRDLAAAYGDRFQPSEQLIRRAAAGEMFT</sequence>
<dbReference type="CDD" id="cd06558">
    <property type="entry name" value="crotonase-like"/>
    <property type="match status" value="1"/>
</dbReference>
<dbReference type="PANTHER" id="PTHR43612">
    <property type="entry name" value="TRIFUNCTIONAL ENZYME SUBUNIT ALPHA"/>
    <property type="match status" value="1"/>
</dbReference>
<evidence type="ECO:0000259" key="13">
    <source>
        <dbReference type="Pfam" id="PF00725"/>
    </source>
</evidence>
<feature type="domain" description="3-hydroxyacyl-CoA dehydrogenase NAD binding" evidence="14">
    <location>
        <begin position="325"/>
        <end position="503"/>
    </location>
</feature>
<dbReference type="InterPro" id="IPR006108">
    <property type="entry name" value="3HC_DH_C"/>
</dbReference>
<dbReference type="GO" id="GO:0006635">
    <property type="term" value="P:fatty acid beta-oxidation"/>
    <property type="evidence" value="ECO:0007669"/>
    <property type="project" value="UniProtKB-UniPathway"/>
</dbReference>
<dbReference type="InterPro" id="IPR006176">
    <property type="entry name" value="3-OHacyl-CoA_DH_NAD-bd"/>
</dbReference>
<evidence type="ECO:0000256" key="9">
    <source>
        <dbReference type="ARBA" id="ARBA00023098"/>
    </source>
</evidence>
<dbReference type="GO" id="GO:0016509">
    <property type="term" value="F:long-chain (3S)-3-hydroxyacyl-CoA dehydrogenase (NAD+) activity"/>
    <property type="evidence" value="ECO:0007669"/>
    <property type="project" value="TreeGrafter"/>
</dbReference>
<dbReference type="InterPro" id="IPR050136">
    <property type="entry name" value="FA_oxidation_alpha_subunit"/>
</dbReference>
<evidence type="ECO:0000256" key="1">
    <source>
        <dbReference type="ARBA" id="ARBA00005005"/>
    </source>
</evidence>
<dbReference type="UniPathway" id="UPA00659"/>
<dbReference type="InterPro" id="IPR029045">
    <property type="entry name" value="ClpP/crotonase-like_dom_sf"/>
</dbReference>
<comment type="similarity">
    <text evidence="3">In the central section; belongs to the 3-hydroxyacyl-CoA dehydrogenase family.</text>
</comment>
<gene>
    <name evidence="15" type="ORF">FB475_6573</name>
</gene>
<dbReference type="Pfam" id="PF00725">
    <property type="entry name" value="3HCDH"/>
    <property type="match status" value="1"/>
</dbReference>
<dbReference type="SUPFAM" id="SSF48179">
    <property type="entry name" value="6-phosphogluconate dehydrogenase C-terminal domain-like"/>
    <property type="match status" value="2"/>
</dbReference>
<protein>
    <submittedName>
        <fullName evidence="15">3-hydroxyacyl-CoA dehydrogenase/enoyl-CoA hydratase/3-hydroxybutyryl-CoA epimerase</fullName>
    </submittedName>
</protein>
<feature type="domain" description="3-hydroxyacyl-CoA dehydrogenase C-terminal" evidence="13">
    <location>
        <begin position="506"/>
        <end position="605"/>
    </location>
</feature>
<organism evidence="15 16">
    <name type="scientific">Kribbella jejuensis</name>
    <dbReference type="NCBI Taxonomy" id="236068"/>
    <lineage>
        <taxon>Bacteria</taxon>
        <taxon>Bacillati</taxon>
        <taxon>Actinomycetota</taxon>
        <taxon>Actinomycetes</taxon>
        <taxon>Propionibacteriales</taxon>
        <taxon>Kribbellaceae</taxon>
        <taxon>Kribbella</taxon>
    </lineage>
</organism>
<comment type="pathway">
    <text evidence="2">Lipid metabolism; butanoate metabolism.</text>
</comment>
<name>A0A542DUW7_9ACTN</name>
<dbReference type="GO" id="GO:0070403">
    <property type="term" value="F:NAD+ binding"/>
    <property type="evidence" value="ECO:0007669"/>
    <property type="project" value="InterPro"/>
</dbReference>
<dbReference type="FunFam" id="3.40.50.720:FF:000009">
    <property type="entry name" value="Fatty oxidation complex, alpha subunit"/>
    <property type="match status" value="1"/>
</dbReference>
<dbReference type="InterPro" id="IPR008927">
    <property type="entry name" value="6-PGluconate_DH-like_C_sf"/>
</dbReference>
<dbReference type="Gene3D" id="3.40.50.720">
    <property type="entry name" value="NAD(P)-binding Rossmann-like Domain"/>
    <property type="match status" value="1"/>
</dbReference>
<keyword evidence="11" id="KW-0511">Multifunctional enzyme</keyword>
<dbReference type="PANTHER" id="PTHR43612:SF3">
    <property type="entry name" value="TRIFUNCTIONAL ENZYME SUBUNIT ALPHA, MITOCHONDRIAL"/>
    <property type="match status" value="1"/>
</dbReference>
<accession>A0A542DUW7</accession>
<keyword evidence="6" id="KW-0442">Lipid degradation</keyword>
<comment type="catalytic activity">
    <reaction evidence="12">
        <text>a (3S)-3-hydroxyacyl-CoA + NAD(+) = a 3-oxoacyl-CoA + NADH + H(+)</text>
        <dbReference type="Rhea" id="RHEA:22432"/>
        <dbReference type="ChEBI" id="CHEBI:15378"/>
        <dbReference type="ChEBI" id="CHEBI:57318"/>
        <dbReference type="ChEBI" id="CHEBI:57540"/>
        <dbReference type="ChEBI" id="CHEBI:57945"/>
        <dbReference type="ChEBI" id="CHEBI:90726"/>
        <dbReference type="EC" id="1.1.1.35"/>
    </reaction>
</comment>
<dbReference type="RefSeq" id="WP_238332571.1">
    <property type="nucleotide sequence ID" value="NZ_BAAAKA010000010.1"/>
</dbReference>
<dbReference type="InterPro" id="IPR001753">
    <property type="entry name" value="Enoyl-CoA_hydra/iso"/>
</dbReference>
<keyword evidence="9" id="KW-0443">Lipid metabolism</keyword>
<evidence type="ECO:0000259" key="14">
    <source>
        <dbReference type="Pfam" id="PF02737"/>
    </source>
</evidence>
<keyword evidence="10" id="KW-0456">Lyase</keyword>
<dbReference type="Pfam" id="PF00378">
    <property type="entry name" value="ECH_1"/>
    <property type="match status" value="1"/>
</dbReference>
<comment type="caution">
    <text evidence="15">The sequence shown here is derived from an EMBL/GenBank/DDBJ whole genome shotgun (WGS) entry which is preliminary data.</text>
</comment>
<dbReference type="EMBL" id="VFMM01000003">
    <property type="protein sequence ID" value="TQJ06897.1"/>
    <property type="molecule type" value="Genomic_DNA"/>
</dbReference>
<evidence type="ECO:0000256" key="8">
    <source>
        <dbReference type="ARBA" id="ARBA00023027"/>
    </source>
</evidence>
<evidence type="ECO:0000256" key="7">
    <source>
        <dbReference type="ARBA" id="ARBA00023002"/>
    </source>
</evidence>
<evidence type="ECO:0000256" key="12">
    <source>
        <dbReference type="ARBA" id="ARBA00049556"/>
    </source>
</evidence>
<evidence type="ECO:0000313" key="16">
    <source>
        <dbReference type="Proteomes" id="UP000316298"/>
    </source>
</evidence>
<evidence type="ECO:0000256" key="10">
    <source>
        <dbReference type="ARBA" id="ARBA00023239"/>
    </source>
</evidence>
<dbReference type="FunFam" id="3.90.226.10:FF:000047">
    <property type="entry name" value="Probable 3-hydroxyacyl-CoA dehydrogenase"/>
    <property type="match status" value="1"/>
</dbReference>
<dbReference type="SUPFAM" id="SSF52096">
    <property type="entry name" value="ClpP/crotonase"/>
    <property type="match status" value="1"/>
</dbReference>
<dbReference type="InterPro" id="IPR036291">
    <property type="entry name" value="NAD(P)-bd_dom_sf"/>
</dbReference>
<comment type="pathway">
    <text evidence="1">Lipid metabolism; fatty acid beta-oxidation.</text>
</comment>
<dbReference type="Gene3D" id="3.90.226.10">
    <property type="entry name" value="2-enoyl-CoA Hydratase, Chain A, domain 1"/>
    <property type="match status" value="1"/>
</dbReference>
<evidence type="ECO:0000256" key="2">
    <source>
        <dbReference type="ARBA" id="ARBA00005086"/>
    </source>
</evidence>
<evidence type="ECO:0000256" key="11">
    <source>
        <dbReference type="ARBA" id="ARBA00023268"/>
    </source>
</evidence>
<keyword evidence="8" id="KW-0520">NAD</keyword>
<dbReference type="SUPFAM" id="SSF51735">
    <property type="entry name" value="NAD(P)-binding Rossmann-fold domains"/>
    <property type="match status" value="1"/>
</dbReference>
<evidence type="ECO:0000256" key="3">
    <source>
        <dbReference type="ARBA" id="ARBA00007005"/>
    </source>
</evidence>
<keyword evidence="5" id="KW-0276">Fatty acid metabolism</keyword>
<dbReference type="GO" id="GO:0004300">
    <property type="term" value="F:enoyl-CoA hydratase activity"/>
    <property type="evidence" value="ECO:0007669"/>
    <property type="project" value="TreeGrafter"/>
</dbReference>
<dbReference type="Pfam" id="PF02737">
    <property type="entry name" value="3HCDH_N"/>
    <property type="match status" value="1"/>
</dbReference>
<dbReference type="Gene3D" id="1.10.1040.50">
    <property type="match status" value="1"/>
</dbReference>
<dbReference type="AlphaFoldDB" id="A0A542DUW7"/>
<keyword evidence="7" id="KW-0560">Oxidoreductase</keyword>
<evidence type="ECO:0000256" key="5">
    <source>
        <dbReference type="ARBA" id="ARBA00022832"/>
    </source>
</evidence>
<dbReference type="Proteomes" id="UP000316298">
    <property type="component" value="Unassembled WGS sequence"/>
</dbReference>
<proteinExistence type="inferred from homology"/>
<dbReference type="FunFam" id="1.10.1040.50:FF:000005">
    <property type="entry name" value="Probable 3-hydroxyacyl-CoA dehydrogenase"/>
    <property type="match status" value="1"/>
</dbReference>
<keyword evidence="16" id="KW-1185">Reference proteome</keyword>
<evidence type="ECO:0000256" key="4">
    <source>
        <dbReference type="ARBA" id="ARBA00009463"/>
    </source>
</evidence>
<evidence type="ECO:0000256" key="6">
    <source>
        <dbReference type="ARBA" id="ARBA00022963"/>
    </source>
</evidence>